<dbReference type="InterPro" id="IPR014048">
    <property type="entry name" value="MethylDNA_cys_MeTrfase_DNA-bd"/>
</dbReference>
<dbReference type="EMBL" id="CP062938">
    <property type="protein sequence ID" value="QOL32828.1"/>
    <property type="molecule type" value="Genomic_DNA"/>
</dbReference>
<dbReference type="InterPro" id="IPR036217">
    <property type="entry name" value="MethylDNA_cys_MeTrfase_DNAb"/>
</dbReference>
<dbReference type="Gene3D" id="1.10.10.10">
    <property type="entry name" value="Winged helix-like DNA-binding domain superfamily/Winged helix DNA-binding domain"/>
    <property type="match status" value="1"/>
</dbReference>
<proteinExistence type="inferred from homology"/>
<dbReference type="KEGG" id="beu:BE0216_10570"/>
<dbReference type="RefSeq" id="WP_094637706.1">
    <property type="nucleotide sequence ID" value="NZ_CP062938.1"/>
</dbReference>
<dbReference type="Proteomes" id="UP000593943">
    <property type="component" value="Chromosome"/>
</dbReference>
<keyword evidence="3 9" id="KW-0963">Cytoplasm</keyword>
<feature type="active site" description="Nucleophile; methyl group acceptor" evidence="9">
    <location>
        <position position="134"/>
    </location>
</feature>
<evidence type="ECO:0000256" key="9">
    <source>
        <dbReference type="HAMAP-Rule" id="MF_00772"/>
    </source>
</evidence>
<evidence type="ECO:0000313" key="15">
    <source>
        <dbReference type="Proteomes" id="UP000593943"/>
    </source>
</evidence>
<evidence type="ECO:0000313" key="13">
    <source>
        <dbReference type="EMBL" id="QOL32828.1"/>
    </source>
</evidence>
<evidence type="ECO:0000259" key="10">
    <source>
        <dbReference type="Pfam" id="PF01035"/>
    </source>
</evidence>
<dbReference type="FunFam" id="1.10.10.10:FF:000214">
    <property type="entry name" value="Methylated-DNA--protein-cysteine methyltransferase"/>
    <property type="match status" value="1"/>
</dbReference>
<reference evidence="12 14" key="1">
    <citation type="journal article" date="2017" name="BMC Genomics">
        <title>Comparative genomic and phylogenomic analyses of the Bifidobacteriaceae family.</title>
        <authorList>
            <person name="Lugli G.A."/>
            <person name="Milani C."/>
            <person name="Turroni F."/>
            <person name="Duranti S."/>
            <person name="Mancabelli L."/>
            <person name="Mangifesta M."/>
            <person name="Ferrario C."/>
            <person name="Modesto M."/>
            <person name="Mattarelli P."/>
            <person name="Jiri K."/>
            <person name="van Sinderen D."/>
            <person name="Ventura M."/>
        </authorList>
    </citation>
    <scope>NUCLEOTIDE SEQUENCE [LARGE SCALE GENOMIC DNA]</scope>
    <source>
        <strain evidence="12 14">DSM 100216</strain>
    </source>
</reference>
<dbReference type="OrthoDB" id="9811249at2"/>
<dbReference type="InterPro" id="IPR008332">
    <property type="entry name" value="MethylG_MeTrfase_N"/>
</dbReference>
<dbReference type="GO" id="GO:0032259">
    <property type="term" value="P:methylation"/>
    <property type="evidence" value="ECO:0007669"/>
    <property type="project" value="UniProtKB-KW"/>
</dbReference>
<evidence type="ECO:0000313" key="14">
    <source>
        <dbReference type="Proteomes" id="UP000216057"/>
    </source>
</evidence>
<evidence type="ECO:0000313" key="12">
    <source>
        <dbReference type="EMBL" id="OZG64245.1"/>
    </source>
</evidence>
<dbReference type="NCBIfam" id="TIGR00589">
    <property type="entry name" value="ogt"/>
    <property type="match status" value="1"/>
</dbReference>
<dbReference type="HAMAP" id="MF_00772">
    <property type="entry name" value="OGT"/>
    <property type="match status" value="1"/>
</dbReference>
<keyword evidence="15" id="KW-1185">Reference proteome</keyword>
<organism evidence="12 14">
    <name type="scientific">Bifidobacterium eulemuris</name>
    <dbReference type="NCBI Taxonomy" id="1765219"/>
    <lineage>
        <taxon>Bacteria</taxon>
        <taxon>Bacillati</taxon>
        <taxon>Actinomycetota</taxon>
        <taxon>Actinomycetes</taxon>
        <taxon>Bifidobacteriales</taxon>
        <taxon>Bifidobacteriaceae</taxon>
        <taxon>Bifidobacterium</taxon>
    </lineage>
</organism>
<evidence type="ECO:0000256" key="7">
    <source>
        <dbReference type="ARBA" id="ARBA00023204"/>
    </source>
</evidence>
<comment type="miscellaneous">
    <text evidence="9">This enzyme catalyzes only one turnover and therefore is not strictly catalytic. According to one definition, an enzyme is a biocatalyst that acts repeatedly and over many reaction cycles.</text>
</comment>
<dbReference type="SUPFAM" id="SSF46767">
    <property type="entry name" value="Methylated DNA-protein cysteine methyltransferase, C-terminal domain"/>
    <property type="match status" value="1"/>
</dbReference>
<dbReference type="InterPro" id="IPR036388">
    <property type="entry name" value="WH-like_DNA-bd_sf"/>
</dbReference>
<dbReference type="Proteomes" id="UP000216057">
    <property type="component" value="Unassembled WGS sequence"/>
</dbReference>
<evidence type="ECO:0000259" key="11">
    <source>
        <dbReference type="Pfam" id="PF02870"/>
    </source>
</evidence>
<gene>
    <name evidence="13" type="ORF">BE0216_10570</name>
    <name evidence="12" type="ORF">BEUL_2206</name>
</gene>
<dbReference type="Pfam" id="PF02870">
    <property type="entry name" value="Methyltransf_1N"/>
    <property type="match status" value="1"/>
</dbReference>
<feature type="domain" description="Methylated-DNA-[protein]-cysteine S-methyltransferase DNA binding" evidence="10">
    <location>
        <begin position="78"/>
        <end position="162"/>
    </location>
</feature>
<comment type="catalytic activity">
    <reaction evidence="1 9">
        <text>a 4-O-methyl-thymidine in DNA + L-cysteinyl-[protein] = a thymidine in DNA + S-methyl-L-cysteinyl-[protein]</text>
        <dbReference type="Rhea" id="RHEA:53428"/>
        <dbReference type="Rhea" id="RHEA-COMP:10131"/>
        <dbReference type="Rhea" id="RHEA-COMP:10132"/>
        <dbReference type="Rhea" id="RHEA-COMP:13555"/>
        <dbReference type="Rhea" id="RHEA-COMP:13556"/>
        <dbReference type="ChEBI" id="CHEBI:29950"/>
        <dbReference type="ChEBI" id="CHEBI:82612"/>
        <dbReference type="ChEBI" id="CHEBI:137386"/>
        <dbReference type="ChEBI" id="CHEBI:137387"/>
        <dbReference type="EC" id="2.1.1.63"/>
    </reaction>
</comment>
<reference evidence="13 15" key="2">
    <citation type="submission" date="2020-10" db="EMBL/GenBank/DDBJ databases">
        <title>Genome sequencing of Bifidobacterium eulemuris_DSMZ_100216.</title>
        <authorList>
            <person name="Kim J."/>
        </authorList>
    </citation>
    <scope>NUCLEOTIDE SEQUENCE [LARGE SCALE GENOMIC DNA]</scope>
    <source>
        <strain evidence="13 15">DSM 100216</strain>
    </source>
</reference>
<dbReference type="InterPro" id="IPR001497">
    <property type="entry name" value="MethylDNA_cys_MeTrfase_AS"/>
</dbReference>
<evidence type="ECO:0000256" key="1">
    <source>
        <dbReference type="ARBA" id="ARBA00001286"/>
    </source>
</evidence>
<dbReference type="InterPro" id="IPR023546">
    <property type="entry name" value="MGMT"/>
</dbReference>
<dbReference type="GO" id="GO:0006307">
    <property type="term" value="P:DNA alkylation repair"/>
    <property type="evidence" value="ECO:0007669"/>
    <property type="project" value="UniProtKB-UniRule"/>
</dbReference>
<dbReference type="EMBL" id="MWWZ01000017">
    <property type="protein sequence ID" value="OZG64245.1"/>
    <property type="molecule type" value="Genomic_DNA"/>
</dbReference>
<dbReference type="Gene3D" id="3.30.160.70">
    <property type="entry name" value="Methylated DNA-protein cysteine methyltransferase domain"/>
    <property type="match status" value="1"/>
</dbReference>
<keyword evidence="6 9" id="KW-0227">DNA damage</keyword>
<keyword evidence="7 9" id="KW-0234">DNA repair</keyword>
<keyword evidence="4 9" id="KW-0489">Methyltransferase</keyword>
<comment type="catalytic activity">
    <reaction evidence="8 9">
        <text>a 6-O-methyl-2'-deoxyguanosine in DNA + L-cysteinyl-[protein] = S-methyl-L-cysteinyl-[protein] + a 2'-deoxyguanosine in DNA</text>
        <dbReference type="Rhea" id="RHEA:24000"/>
        <dbReference type="Rhea" id="RHEA-COMP:10131"/>
        <dbReference type="Rhea" id="RHEA-COMP:10132"/>
        <dbReference type="Rhea" id="RHEA-COMP:11367"/>
        <dbReference type="Rhea" id="RHEA-COMP:11368"/>
        <dbReference type="ChEBI" id="CHEBI:29950"/>
        <dbReference type="ChEBI" id="CHEBI:82612"/>
        <dbReference type="ChEBI" id="CHEBI:85445"/>
        <dbReference type="ChEBI" id="CHEBI:85448"/>
        <dbReference type="EC" id="2.1.1.63"/>
    </reaction>
</comment>
<evidence type="ECO:0000256" key="5">
    <source>
        <dbReference type="ARBA" id="ARBA00022679"/>
    </source>
</evidence>
<evidence type="ECO:0000256" key="3">
    <source>
        <dbReference type="ARBA" id="ARBA00022490"/>
    </source>
</evidence>
<accession>A0A261FZ38</accession>
<dbReference type="PANTHER" id="PTHR10815:SF5">
    <property type="entry name" value="METHYLATED-DNA--PROTEIN-CYSTEINE METHYLTRANSFERASE"/>
    <property type="match status" value="1"/>
</dbReference>
<comment type="function">
    <text evidence="9">Involved in the cellular defense against the biological effects of O6-methylguanine (O6-MeG) and O4-methylthymine (O4-MeT) in DNA. Repairs the methylated nucleobase in DNA by stoichiometrically transferring the methyl group to a cysteine residue in the enzyme. This is a suicide reaction: the enzyme is irreversibly inactivated.</text>
</comment>
<dbReference type="SUPFAM" id="SSF53155">
    <property type="entry name" value="Methylated DNA-protein cysteine methyltransferase domain"/>
    <property type="match status" value="1"/>
</dbReference>
<dbReference type="Pfam" id="PF01035">
    <property type="entry name" value="DNA_binding_1"/>
    <property type="match status" value="1"/>
</dbReference>
<evidence type="ECO:0000256" key="4">
    <source>
        <dbReference type="ARBA" id="ARBA00022603"/>
    </source>
</evidence>
<comment type="similarity">
    <text evidence="2 9">Belongs to the MGMT family.</text>
</comment>
<dbReference type="CDD" id="cd06445">
    <property type="entry name" value="ATase"/>
    <property type="match status" value="1"/>
</dbReference>
<name>A0A261FZ38_9BIFI</name>
<dbReference type="PANTHER" id="PTHR10815">
    <property type="entry name" value="METHYLATED-DNA--PROTEIN-CYSTEINE METHYLTRANSFERASE"/>
    <property type="match status" value="1"/>
</dbReference>
<dbReference type="InterPro" id="IPR036631">
    <property type="entry name" value="MGMT_N_sf"/>
</dbReference>
<dbReference type="GO" id="GO:0005737">
    <property type="term" value="C:cytoplasm"/>
    <property type="evidence" value="ECO:0007669"/>
    <property type="project" value="UniProtKB-SubCell"/>
</dbReference>
<dbReference type="GO" id="GO:0003908">
    <property type="term" value="F:methylated-DNA-[protein]-cysteine S-methyltransferase activity"/>
    <property type="evidence" value="ECO:0007669"/>
    <property type="project" value="UniProtKB-UniRule"/>
</dbReference>
<evidence type="ECO:0000256" key="8">
    <source>
        <dbReference type="ARBA" id="ARBA00049348"/>
    </source>
</evidence>
<sequence>MQYICHYQSPLGDILLAADDIGVTGLWFDGQKYYAHNLATSVEEKETAALAEAKRWLDVYFSGKEPDFQPPIHFVGTPFQCEVWEILQTIPYGRTVTYGQIAQRLAEQRGLPHFSSQAVGGAVGHNHISVIVPCHRVVGADGSLTGYAGGVRRKVALLELEHADMDALYVPKKGTAL</sequence>
<protein>
    <recommendedName>
        <fullName evidence="9">Methylated-DNA--protein-cysteine methyltransferase</fullName>
        <ecNumber evidence="9">2.1.1.63</ecNumber>
    </recommendedName>
    <alternativeName>
        <fullName evidence="9">6-O-methylguanine-DNA methyltransferase</fullName>
        <shortName evidence="9">MGMT</shortName>
    </alternativeName>
    <alternativeName>
        <fullName evidence="9">O-6-methylguanine-DNA-alkyltransferase</fullName>
    </alternativeName>
</protein>
<evidence type="ECO:0000256" key="2">
    <source>
        <dbReference type="ARBA" id="ARBA00008711"/>
    </source>
</evidence>
<dbReference type="PROSITE" id="PS00374">
    <property type="entry name" value="MGMT"/>
    <property type="match status" value="1"/>
</dbReference>
<dbReference type="AlphaFoldDB" id="A0A261FZ38"/>
<evidence type="ECO:0000256" key="6">
    <source>
        <dbReference type="ARBA" id="ARBA00022763"/>
    </source>
</evidence>
<feature type="domain" description="Methylguanine DNA methyltransferase ribonuclease-like" evidence="11">
    <location>
        <begin position="7"/>
        <end position="72"/>
    </location>
</feature>
<comment type="subcellular location">
    <subcellularLocation>
        <location evidence="9">Cytoplasm</location>
    </subcellularLocation>
</comment>
<keyword evidence="5 9" id="KW-0808">Transferase</keyword>
<dbReference type="EC" id="2.1.1.63" evidence="9"/>